<dbReference type="SUPFAM" id="SSF102546">
    <property type="entry name" value="RbsD-like"/>
    <property type="match status" value="1"/>
</dbReference>
<dbReference type="PANTHER" id="PTHR31690">
    <property type="entry name" value="FUCOSE MUTAROTASE"/>
    <property type="match status" value="1"/>
</dbReference>
<comment type="catalytic activity">
    <reaction evidence="3">
        <text>alpha-L-fucose = beta-L-fucose</text>
        <dbReference type="Rhea" id="RHEA:25580"/>
        <dbReference type="ChEBI" id="CHEBI:42548"/>
        <dbReference type="ChEBI" id="CHEBI:42589"/>
        <dbReference type="EC" id="5.1.3.29"/>
    </reaction>
</comment>
<dbReference type="Gene3D" id="3.40.1650.10">
    <property type="entry name" value="RbsD-like domain"/>
    <property type="match status" value="1"/>
</dbReference>
<gene>
    <name evidence="4" type="ORF">GGR23_000132</name>
</gene>
<comment type="catalytic activity">
    <reaction evidence="1">
        <text>beta-D-ribopyranose = beta-D-ribofuranose</text>
        <dbReference type="Rhea" id="RHEA:25432"/>
        <dbReference type="ChEBI" id="CHEBI:27476"/>
        <dbReference type="ChEBI" id="CHEBI:47002"/>
        <dbReference type="EC" id="5.4.99.62"/>
    </reaction>
</comment>
<protein>
    <submittedName>
        <fullName evidence="4">L-fucose mutarotase</fullName>
        <ecNumber evidence="4">5.1.3.29</ecNumber>
    </submittedName>
</protein>
<evidence type="ECO:0000256" key="1">
    <source>
        <dbReference type="ARBA" id="ARBA00000223"/>
    </source>
</evidence>
<keyword evidence="5" id="KW-1185">Reference proteome</keyword>
<organism evidence="4 5">
    <name type="scientific">Gellertiella hungarica</name>
    <dbReference type="NCBI Taxonomy" id="1572859"/>
    <lineage>
        <taxon>Bacteria</taxon>
        <taxon>Pseudomonadati</taxon>
        <taxon>Pseudomonadota</taxon>
        <taxon>Alphaproteobacteria</taxon>
        <taxon>Hyphomicrobiales</taxon>
        <taxon>Rhizobiaceae</taxon>
        <taxon>Gellertiella</taxon>
    </lineage>
</organism>
<evidence type="ECO:0000313" key="5">
    <source>
        <dbReference type="Proteomes" id="UP000528286"/>
    </source>
</evidence>
<keyword evidence="2 4" id="KW-0413">Isomerase</keyword>
<dbReference type="InterPro" id="IPR007721">
    <property type="entry name" value="RbsD_FucU"/>
</dbReference>
<dbReference type="GO" id="GO:0062193">
    <property type="term" value="F:D-ribose pyranase activity"/>
    <property type="evidence" value="ECO:0007669"/>
    <property type="project" value="UniProtKB-EC"/>
</dbReference>
<evidence type="ECO:0000256" key="2">
    <source>
        <dbReference type="ARBA" id="ARBA00023235"/>
    </source>
</evidence>
<proteinExistence type="predicted"/>
<dbReference type="GO" id="GO:0042806">
    <property type="term" value="F:fucose binding"/>
    <property type="evidence" value="ECO:0007669"/>
    <property type="project" value="TreeGrafter"/>
</dbReference>
<dbReference type="RefSeq" id="WP_183364175.1">
    <property type="nucleotide sequence ID" value="NZ_JACIEZ010000001.1"/>
</dbReference>
<dbReference type="EMBL" id="JACIEZ010000001">
    <property type="protein sequence ID" value="MBB4062971.1"/>
    <property type="molecule type" value="Genomic_DNA"/>
</dbReference>
<dbReference type="Proteomes" id="UP000528286">
    <property type="component" value="Unassembled WGS sequence"/>
</dbReference>
<dbReference type="EC" id="5.1.3.29" evidence="4"/>
<evidence type="ECO:0000313" key="4">
    <source>
        <dbReference type="EMBL" id="MBB4062971.1"/>
    </source>
</evidence>
<accession>A0A7W6J1B9</accession>
<dbReference type="Pfam" id="PF05025">
    <property type="entry name" value="RbsD_FucU"/>
    <property type="match status" value="1"/>
</dbReference>
<comment type="caution">
    <text evidence="4">The sequence shown here is derived from an EMBL/GenBank/DDBJ whole genome shotgun (WGS) entry which is preliminary data.</text>
</comment>
<dbReference type="GO" id="GO:0006004">
    <property type="term" value="P:fucose metabolic process"/>
    <property type="evidence" value="ECO:0007669"/>
    <property type="project" value="TreeGrafter"/>
</dbReference>
<dbReference type="AlphaFoldDB" id="A0A7W6J1B9"/>
<dbReference type="InterPro" id="IPR023750">
    <property type="entry name" value="RbsD-like_sf"/>
</dbReference>
<sequence>MLKGISPLLDADLLHALRSMGHGDLIAIVDTNFPADTFARSTVLGRPLKIGCNTAAEAVQAILGVMPLDTFVDHAAFRMEVVGAPDEVPEVQREVQAEVNRAEGKDWALHPVERYAFYEKARSAYCIVQTGDRRFYGCFAFMMGVIPPEA</sequence>
<evidence type="ECO:0000256" key="3">
    <source>
        <dbReference type="ARBA" id="ARBA00036324"/>
    </source>
</evidence>
<dbReference type="PANTHER" id="PTHR31690:SF4">
    <property type="entry name" value="FUCOSE MUTAROTASE"/>
    <property type="match status" value="1"/>
</dbReference>
<reference evidence="4 5" key="1">
    <citation type="submission" date="2020-08" db="EMBL/GenBank/DDBJ databases">
        <title>Genomic Encyclopedia of Type Strains, Phase IV (KMG-IV): sequencing the most valuable type-strain genomes for metagenomic binning, comparative biology and taxonomic classification.</title>
        <authorList>
            <person name="Goeker M."/>
        </authorList>
    </citation>
    <scope>NUCLEOTIDE SEQUENCE [LARGE SCALE GENOMIC DNA]</scope>
    <source>
        <strain evidence="4 5">DSM 29853</strain>
    </source>
</reference>
<dbReference type="InterPro" id="IPR050443">
    <property type="entry name" value="RbsD/FucU_mutarotase"/>
</dbReference>
<dbReference type="GO" id="GO:0036373">
    <property type="term" value="F:L-fucose mutarotase activity"/>
    <property type="evidence" value="ECO:0007669"/>
    <property type="project" value="UniProtKB-EC"/>
</dbReference>
<name>A0A7W6J1B9_9HYPH</name>